<dbReference type="SUPFAM" id="SSF140500">
    <property type="entry name" value="BAS1536-like"/>
    <property type="match status" value="1"/>
</dbReference>
<evidence type="ECO:0008006" key="3">
    <source>
        <dbReference type="Google" id="ProtNLM"/>
    </source>
</evidence>
<dbReference type="GO" id="GO:0043937">
    <property type="term" value="P:regulation of sporulation"/>
    <property type="evidence" value="ECO:0007669"/>
    <property type="project" value="InterPro"/>
</dbReference>
<dbReference type="InterPro" id="IPR037208">
    <property type="entry name" value="Spo0E-like_sf"/>
</dbReference>
<dbReference type="GO" id="GO:0046983">
    <property type="term" value="F:protein dimerization activity"/>
    <property type="evidence" value="ECO:0007669"/>
    <property type="project" value="InterPro"/>
</dbReference>
<dbReference type="InterPro" id="IPR036638">
    <property type="entry name" value="HLH_DNA-bd_sf"/>
</dbReference>
<dbReference type="Proteomes" id="UP000248066">
    <property type="component" value="Unassembled WGS sequence"/>
</dbReference>
<dbReference type="Pfam" id="PF09388">
    <property type="entry name" value="SpoOE-like"/>
    <property type="match status" value="1"/>
</dbReference>
<gene>
    <name evidence="1" type="ORF">CR205_10700</name>
</gene>
<sequence>MILYRSRASEKMVLIKELSRFVEEKRALMMESARKNGLTSDETVRYSQELDDLLNRYEKITRKENGYTESAGSL</sequence>
<reference evidence="1 2" key="1">
    <citation type="submission" date="2017-10" db="EMBL/GenBank/DDBJ databases">
        <title>Bacillus sp. nov., a halophilic bacterium isolated from a Yangshapao Lake.</title>
        <authorList>
            <person name="Wang H."/>
        </authorList>
    </citation>
    <scope>NUCLEOTIDE SEQUENCE [LARGE SCALE GENOMIC DNA]</scope>
    <source>
        <strain evidence="1 2">YSP-3</strain>
    </source>
</reference>
<accession>A0A2W0HAX2</accession>
<dbReference type="PANTHER" id="PTHR41263:SF1">
    <property type="entry name" value="ASPARTYL-PHOSPHATE PHOSPHATASE YISI"/>
    <property type="match status" value="1"/>
</dbReference>
<organism evidence="1 2">
    <name type="scientific">Alteribacter lacisalsi</name>
    <dbReference type="NCBI Taxonomy" id="2045244"/>
    <lineage>
        <taxon>Bacteria</taxon>
        <taxon>Bacillati</taxon>
        <taxon>Bacillota</taxon>
        <taxon>Bacilli</taxon>
        <taxon>Bacillales</taxon>
        <taxon>Bacillaceae</taxon>
        <taxon>Alteribacter</taxon>
    </lineage>
</organism>
<evidence type="ECO:0000313" key="2">
    <source>
        <dbReference type="Proteomes" id="UP000248066"/>
    </source>
</evidence>
<dbReference type="EMBL" id="PDOF01000001">
    <property type="protein sequence ID" value="PYZ99004.1"/>
    <property type="molecule type" value="Genomic_DNA"/>
</dbReference>
<dbReference type="Gene3D" id="4.10.280.10">
    <property type="entry name" value="Helix-loop-helix DNA-binding domain"/>
    <property type="match status" value="1"/>
</dbReference>
<dbReference type="InterPro" id="IPR018540">
    <property type="entry name" value="Spo0E-like"/>
</dbReference>
<keyword evidence="2" id="KW-1185">Reference proteome</keyword>
<proteinExistence type="predicted"/>
<name>A0A2W0HAX2_9BACI</name>
<dbReference type="PANTHER" id="PTHR41263">
    <property type="entry name" value="ASPARTYL-PHOSPHATE PHOSPHATASE YISI"/>
    <property type="match status" value="1"/>
</dbReference>
<dbReference type="InterPro" id="IPR053028">
    <property type="entry name" value="Spo0E-like_phosphatase"/>
</dbReference>
<dbReference type="AlphaFoldDB" id="A0A2W0HAX2"/>
<evidence type="ECO:0000313" key="1">
    <source>
        <dbReference type="EMBL" id="PYZ99004.1"/>
    </source>
</evidence>
<comment type="caution">
    <text evidence="1">The sequence shown here is derived from an EMBL/GenBank/DDBJ whole genome shotgun (WGS) entry which is preliminary data.</text>
</comment>
<protein>
    <recommendedName>
        <fullName evidence="3">Aspartyl-phosphate phosphatase Spo0E family protein</fullName>
    </recommendedName>
</protein>